<dbReference type="Pfam" id="PF12804">
    <property type="entry name" value="NTP_transf_3"/>
    <property type="match status" value="1"/>
</dbReference>
<dbReference type="PANTHER" id="PTHR43777:SF1">
    <property type="entry name" value="MOLYBDENUM COFACTOR CYTIDYLYLTRANSFERASE"/>
    <property type="match status" value="1"/>
</dbReference>
<protein>
    <submittedName>
        <fullName evidence="4">Nucleotidyltransferase family protein</fullName>
    </submittedName>
</protein>
<dbReference type="Proteomes" id="UP000546031">
    <property type="component" value="Unassembled WGS sequence"/>
</dbReference>
<evidence type="ECO:0000313" key="4">
    <source>
        <dbReference type="EMBL" id="NVE95010.1"/>
    </source>
</evidence>
<dbReference type="EMBL" id="JABWTA010000001">
    <property type="protein sequence ID" value="NVE95010.1"/>
    <property type="molecule type" value="Genomic_DNA"/>
</dbReference>
<keyword evidence="4" id="KW-0808">Transferase</keyword>
<evidence type="ECO:0000256" key="1">
    <source>
        <dbReference type="ARBA" id="ARBA00022842"/>
    </source>
</evidence>
<accession>A0A850HBT7</accession>
<reference evidence="4 5" key="1">
    <citation type="submission" date="2020-06" db="EMBL/GenBank/DDBJ databases">
        <title>Altererythrobacter lutimaris sp. nov., a marine bacterium isolated from a tidal flat.</title>
        <authorList>
            <person name="Kim D."/>
            <person name="Yoo Y."/>
            <person name="Kim J.-J."/>
        </authorList>
    </citation>
    <scope>NUCLEOTIDE SEQUENCE [LARGE SCALE GENOMIC DNA]</scope>
    <source>
        <strain evidence="4 5">JGD-16</strain>
    </source>
</reference>
<dbReference type="AlphaFoldDB" id="A0A850HBT7"/>
<keyword evidence="5" id="KW-1185">Reference proteome</keyword>
<sequence>MSGSKAVGKAVGKELKDAVSIEHYNSSDNPDDSFAPEGRVSRPLPSRSAAWQETAMIALEDTACILLAAGQSRRFGAANKLRAELHGKPLASHAADTLGAMPFGEHIAVVSSETSDLFDLPFKTVLNTAQEQGMSHSIALGIEAINEGEVKAVLIALADMPFVPTGHYKALLEAVEETGEPQIAATQNSGRAQVPAVFSLRKAHTLLTLEGDQGARDLLQSAKTVACDSRLLTDFDRAEDFI</sequence>
<dbReference type="PANTHER" id="PTHR43777">
    <property type="entry name" value="MOLYBDENUM COFACTOR CYTIDYLYLTRANSFERASE"/>
    <property type="match status" value="1"/>
</dbReference>
<evidence type="ECO:0000313" key="5">
    <source>
        <dbReference type="Proteomes" id="UP000546031"/>
    </source>
</evidence>
<keyword evidence="1" id="KW-0460">Magnesium</keyword>
<feature type="domain" description="MobA-like NTP transferase" evidence="3">
    <location>
        <begin position="64"/>
        <end position="222"/>
    </location>
</feature>
<organism evidence="4 5">
    <name type="scientific">Altererythrobacter lutimaris</name>
    <dbReference type="NCBI Taxonomy" id="2743979"/>
    <lineage>
        <taxon>Bacteria</taxon>
        <taxon>Pseudomonadati</taxon>
        <taxon>Pseudomonadota</taxon>
        <taxon>Alphaproteobacteria</taxon>
        <taxon>Sphingomonadales</taxon>
        <taxon>Erythrobacteraceae</taxon>
        <taxon>Altererythrobacter</taxon>
    </lineage>
</organism>
<comment type="caution">
    <text evidence="4">The sequence shown here is derived from an EMBL/GenBank/DDBJ whole genome shotgun (WGS) entry which is preliminary data.</text>
</comment>
<dbReference type="Gene3D" id="3.90.550.10">
    <property type="entry name" value="Spore Coat Polysaccharide Biosynthesis Protein SpsA, Chain A"/>
    <property type="match status" value="1"/>
</dbReference>
<evidence type="ECO:0000256" key="2">
    <source>
        <dbReference type="SAM" id="MobiDB-lite"/>
    </source>
</evidence>
<dbReference type="CDD" id="cd04182">
    <property type="entry name" value="GT_2_like_f"/>
    <property type="match status" value="1"/>
</dbReference>
<proteinExistence type="predicted"/>
<feature type="region of interest" description="Disordered" evidence="2">
    <location>
        <begin position="21"/>
        <end position="46"/>
    </location>
</feature>
<evidence type="ECO:0000259" key="3">
    <source>
        <dbReference type="Pfam" id="PF12804"/>
    </source>
</evidence>
<dbReference type="SUPFAM" id="SSF53448">
    <property type="entry name" value="Nucleotide-diphospho-sugar transferases"/>
    <property type="match status" value="1"/>
</dbReference>
<gene>
    <name evidence="4" type="ORF">HUO12_08885</name>
</gene>
<dbReference type="InterPro" id="IPR029044">
    <property type="entry name" value="Nucleotide-diphossugar_trans"/>
</dbReference>
<name>A0A850HBT7_9SPHN</name>
<dbReference type="GO" id="GO:0016779">
    <property type="term" value="F:nucleotidyltransferase activity"/>
    <property type="evidence" value="ECO:0007669"/>
    <property type="project" value="UniProtKB-ARBA"/>
</dbReference>
<dbReference type="RefSeq" id="WP_176273220.1">
    <property type="nucleotide sequence ID" value="NZ_JABWTA010000001.1"/>
</dbReference>
<dbReference type="InterPro" id="IPR025877">
    <property type="entry name" value="MobA-like_NTP_Trfase"/>
</dbReference>